<dbReference type="Proteomes" id="UP000005640">
    <property type="component" value="Chromosome 12"/>
</dbReference>
<dbReference type="OrthoDB" id="1885901at2759"/>
<dbReference type="GeneTree" id="ENSGT00510000046406"/>
<reference evidence="2 3" key="2">
    <citation type="journal article" date="2004" name="Nature">
        <title>Finishing the euchromatic sequence of the human genome.</title>
        <authorList>
            <consortium name="International Human Genome Sequencing Consortium"/>
        </authorList>
    </citation>
    <scope>NUCLEOTIDE SEQUENCE [LARGE SCALE GENOMIC DNA]</scope>
</reference>
<evidence type="ECO:0000256" key="1">
    <source>
        <dbReference type="SAM" id="MobiDB-lite"/>
    </source>
</evidence>
<evidence type="ECO:0007829" key="5">
    <source>
        <dbReference type="ProteomicsDB" id="A0A7P0T9B5"/>
    </source>
</evidence>
<name>A0A7P0T9B5_HUMAN</name>
<dbReference type="SMR" id="A0A7P0T9B5"/>
<dbReference type="Gene3D" id="3.30.460.10">
    <property type="entry name" value="Beta Polymerase, domain 2"/>
    <property type="match status" value="1"/>
</dbReference>
<organism evidence="2 3">
    <name type="scientific">Homo sapiens</name>
    <name type="common">Human</name>
    <dbReference type="NCBI Taxonomy" id="9606"/>
    <lineage>
        <taxon>Eukaryota</taxon>
        <taxon>Metazoa</taxon>
        <taxon>Chordata</taxon>
        <taxon>Craniata</taxon>
        <taxon>Vertebrata</taxon>
        <taxon>Euteleostomi</taxon>
        <taxon>Mammalia</taxon>
        <taxon>Eutheria</taxon>
        <taxon>Euarchontoglires</taxon>
        <taxon>Primates</taxon>
        <taxon>Haplorrhini</taxon>
        <taxon>Catarrhini</taxon>
        <taxon>Hominidae</taxon>
        <taxon>Homo</taxon>
    </lineage>
</organism>
<keyword evidence="3" id="KW-1185">Reference proteome</keyword>
<evidence type="ECO:0007829" key="4">
    <source>
        <dbReference type="PeptideAtlas" id="A0A7P0T9B5"/>
    </source>
</evidence>
<sequence length="92" mass="10241">MGNGESQLSSVPAQKLGWFIQEYLKPYEECQTLIDEMVNTICDVLQEPEQFPLVQGVAIIQKQNILSPPEPWAPDPVSTSKPRVAPMDGKQS</sequence>
<dbReference type="AlphaFoldDB" id="A0A7P0T9B5"/>
<evidence type="ECO:0000313" key="3">
    <source>
        <dbReference type="Proteomes" id="UP000005640"/>
    </source>
</evidence>
<evidence type="ECO:0000313" key="2">
    <source>
        <dbReference type="Ensembl" id="ENSP00000505554.1"/>
    </source>
</evidence>
<dbReference type="Ensembl" id="ENST00000680685.1">
    <property type="protein sequence ID" value="ENSP00000505554.1"/>
    <property type="gene ID" value="ENSG00000111335.14"/>
</dbReference>
<dbReference type="OpenTargets" id="ENSG00000111335"/>
<gene>
    <name evidence="2" type="primary">OAS2</name>
</gene>
<reference evidence="2 3" key="1">
    <citation type="journal article" date="2001" name="Nature">
        <title>Initial sequencing and analysis of the human genome.</title>
        <authorList>
            <consortium name="International Human Genome Sequencing Consortium"/>
            <person name="Lander E.S."/>
            <person name="Linton L.M."/>
            <person name="Birren B."/>
            <person name="Nusbaum C."/>
            <person name="Zody M.C."/>
            <person name="Baldwin J."/>
            <person name="Devon K."/>
            <person name="Dewar K."/>
            <person name="Doyle M."/>
            <person name="FitzHugh W."/>
            <person name="Funke R."/>
            <person name="Gage D."/>
            <person name="Harris K."/>
            <person name="Heaford A."/>
            <person name="Howland J."/>
            <person name="Kann L."/>
            <person name="Lehoczky J."/>
            <person name="LeVine R."/>
            <person name="McEwan P."/>
            <person name="McKernan K."/>
            <person name="Meldrim J."/>
            <person name="Mesirov J.P."/>
            <person name="Miranda C."/>
            <person name="Morris W."/>
            <person name="Naylor J."/>
            <person name="Raymond C."/>
            <person name="Rosetti M."/>
            <person name="Santos R."/>
            <person name="Sheridan A."/>
            <person name="Sougnez C."/>
            <person name="Stange-Thomann N."/>
            <person name="Stojanovic N."/>
            <person name="Subramanian A."/>
            <person name="Wyman D."/>
            <person name="Rogers J."/>
            <person name="Sulston J."/>
            <person name="Ainscough R."/>
            <person name="Beck S."/>
            <person name="Bentley D."/>
            <person name="Burton J."/>
            <person name="Clee C."/>
            <person name="Carter N."/>
            <person name="Coulson A."/>
            <person name="Deadman R."/>
            <person name="Deloukas P."/>
            <person name="Dunham A."/>
            <person name="Dunham I."/>
            <person name="Durbin R."/>
            <person name="French L."/>
            <person name="Grafham D."/>
            <person name="Gregory S."/>
            <person name="Hubbard T."/>
            <person name="Humphray S."/>
            <person name="Hunt A."/>
            <person name="Jones M."/>
            <person name="Lloyd C."/>
            <person name="McMurray A."/>
            <person name="Matthews L."/>
            <person name="Mercer S."/>
            <person name="Milne S."/>
            <person name="Mullikin J.C."/>
            <person name="Mungall A."/>
            <person name="Plumb R."/>
            <person name="Ross M."/>
            <person name="Shownkeen R."/>
            <person name="Sims S."/>
            <person name="Waterston R.H."/>
            <person name="Wilson R.K."/>
            <person name="Hillier L.W."/>
            <person name="McPherson J.D."/>
            <person name="Marra M.A."/>
            <person name="Mardis E.R."/>
            <person name="Fulton L.A."/>
            <person name="Chinwalla A.T."/>
            <person name="Pepin K.H."/>
            <person name="Gish W.R."/>
            <person name="Chissoe S.L."/>
            <person name="Wendl M.C."/>
            <person name="Delehaunty K.D."/>
            <person name="Miner T.L."/>
            <person name="Delehaunty A."/>
            <person name="Kramer J.B."/>
            <person name="Cook L.L."/>
            <person name="Fulton R.S."/>
            <person name="Johnson D.L."/>
            <person name="Minx P.J."/>
            <person name="Clifton S.W."/>
            <person name="Hawkins T."/>
            <person name="Branscomb E."/>
            <person name="Predki P."/>
            <person name="Richardson P."/>
            <person name="Wenning S."/>
            <person name="Slezak T."/>
            <person name="Doggett N."/>
            <person name="Cheng J.F."/>
            <person name="Olsen A."/>
            <person name="Lucas S."/>
            <person name="Elkin C."/>
            <person name="Uberbacher E."/>
            <person name="Frazier M."/>
            <person name="Gibbs R.A."/>
            <person name="Muzny D.M."/>
            <person name="Scherer S.E."/>
            <person name="Bouck J.B."/>
            <person name="Sodergren E.J."/>
            <person name="Worley K.C."/>
            <person name="Rives C.M."/>
            <person name="Gorrell J.H."/>
            <person name="Metzker M.L."/>
            <person name="Naylor S.L."/>
            <person name="Kucherlapati R.S."/>
            <person name="Nelson D.L."/>
            <person name="Weinstock G.M."/>
            <person name="Sakaki Y."/>
            <person name="Fujiyama A."/>
            <person name="Hattori M."/>
            <person name="Yada T."/>
            <person name="Toyoda A."/>
            <person name="Itoh T."/>
            <person name="Kawagoe C."/>
            <person name="Watanabe H."/>
            <person name="Totoki Y."/>
            <person name="Taylor T."/>
            <person name="Weissenbach J."/>
            <person name="Heilig R."/>
            <person name="Saurin W."/>
            <person name="Artiguenave F."/>
            <person name="Brottier P."/>
            <person name="Bruls T."/>
            <person name="Pelletier E."/>
            <person name="Robert C."/>
            <person name="Wincker P."/>
            <person name="Smith D.R."/>
            <person name="Doucette-Stamm L."/>
            <person name="Rubenfield M."/>
            <person name="Weinstock K."/>
            <person name="Lee H.M."/>
            <person name="Dubois J."/>
            <person name="Rosenthal A."/>
            <person name="Platzer M."/>
            <person name="Nyakatura G."/>
            <person name="Taudien S."/>
            <person name="Rump A."/>
            <person name="Yang H."/>
            <person name="Yu J."/>
            <person name="Wang J."/>
            <person name="Huang G."/>
            <person name="Gu J."/>
            <person name="Hood L."/>
            <person name="Rowen L."/>
            <person name="Madan A."/>
            <person name="Qin S."/>
            <person name="Davis R.W."/>
            <person name="Federspiel N.A."/>
            <person name="Abola A.P."/>
            <person name="Proctor M.J."/>
            <person name="Myers R.M."/>
            <person name="Schmutz J."/>
            <person name="Dickson M."/>
            <person name="Grimwood J."/>
            <person name="Cox D.R."/>
            <person name="Olson M.V."/>
            <person name="Kaul R."/>
            <person name="Raymond C."/>
            <person name="Shimizu N."/>
            <person name="Kawasaki K."/>
            <person name="Minoshima S."/>
            <person name="Evans G.A."/>
            <person name="Athanasiou M."/>
            <person name="Schultz R."/>
            <person name="Roe B.A."/>
            <person name="Chen F."/>
            <person name="Pan H."/>
            <person name="Ramser J."/>
            <person name="Lehrach H."/>
            <person name="Reinhardt R."/>
            <person name="McCombie W.R."/>
            <person name="de la Bastide M."/>
            <person name="Dedhia N."/>
            <person name="Blocker H."/>
            <person name="Hornischer K."/>
            <person name="Nordsiek G."/>
            <person name="Agarwala R."/>
            <person name="Aravind L."/>
            <person name="Bailey J.A."/>
            <person name="Bateman A."/>
            <person name="Batzoglou S."/>
            <person name="Birney E."/>
            <person name="Bork P."/>
            <person name="Brown D.G."/>
            <person name="Burge C.B."/>
            <person name="Cerutti L."/>
            <person name="Chen H.C."/>
            <person name="Church D."/>
            <person name="Clamp M."/>
            <person name="Copley R.R."/>
            <person name="Doerks T."/>
            <person name="Eddy S.R."/>
            <person name="Eichler E.E."/>
            <person name="Furey T.S."/>
            <person name="Galagan J."/>
            <person name="Gilbert J.G."/>
            <person name="Harmon C."/>
            <person name="Hayashizaki Y."/>
            <person name="Haussler D."/>
            <person name="Hermjakob H."/>
            <person name="Hokamp K."/>
            <person name="Jang W."/>
            <person name="Johnson L.S."/>
            <person name="Jones T.A."/>
            <person name="Kasif S."/>
            <person name="Kaspryzk A."/>
            <person name="Kennedy S."/>
            <person name="Kent W.J."/>
            <person name="Kitts P."/>
            <person name="Koonin E.V."/>
            <person name="Korf I."/>
            <person name="Kulp D."/>
            <person name="Lancet D."/>
            <person name="Lowe T.M."/>
            <person name="McLysaght A."/>
            <person name="Mikkelsen T."/>
            <person name="Moran J.V."/>
            <person name="Mulder N."/>
            <person name="Pollara V.J."/>
            <person name="Ponting C.P."/>
            <person name="Schuler G."/>
            <person name="Schultz J."/>
            <person name="Slater G."/>
            <person name="Smit A.F."/>
            <person name="Stupka E."/>
            <person name="Szustakowski J."/>
            <person name="Thierry-Mieg D."/>
            <person name="Thierry-Mieg J."/>
            <person name="Wagner L."/>
            <person name="Wallis J."/>
            <person name="Wheeler R."/>
            <person name="Williams A."/>
            <person name="Wolf Y.I."/>
            <person name="Wolfe K.H."/>
            <person name="Yang S.P."/>
            <person name="Yeh R.F."/>
            <person name="Collins F."/>
            <person name="Guyer M.S."/>
            <person name="Peterson J."/>
            <person name="Felsenfeld A."/>
            <person name="Wetterstrand K.A."/>
            <person name="Patrinos A."/>
            <person name="Morgan M.J."/>
            <person name="de Jong P."/>
            <person name="Catanese J.J."/>
            <person name="Osoegawa K."/>
            <person name="Shizuya H."/>
            <person name="Choi S."/>
            <person name="Chen Y.J."/>
        </authorList>
    </citation>
    <scope>NUCLEOTIDE SEQUENCE [LARGE SCALE GENOMIC DNA]</scope>
</reference>
<reference evidence="2 3" key="3">
    <citation type="journal article" date="2006" name="Nature">
        <title>The finished DNA sequence of human chromosome 12.</title>
        <authorList>
            <consortium name="Baylor College of Medicine Human Genome Sequencing Center Sequence Production Team"/>
            <person name="Scherer S.E."/>
            <person name="Muzny D.M."/>
            <person name="Buhay C.J."/>
            <person name="Chen R."/>
            <person name="Cree A."/>
            <person name="Ding Y."/>
            <person name="Dugan-Rocha S."/>
            <person name="Gill R."/>
            <person name="Gunaratne P."/>
            <person name="Harris R.A."/>
            <person name="Hawes A.C."/>
            <person name="Hernandez J."/>
            <person name="Hodgson A.V."/>
            <person name="Hume J."/>
            <person name="Jackson A."/>
            <person name="Khan Z.M."/>
            <person name="Kovar-Smith C."/>
            <person name="Lewis L.R."/>
            <person name="Lozado R.J."/>
            <person name="Metzker M.L."/>
            <person name="Milosavljevic A."/>
            <person name="Miner G.R."/>
            <person name="Montgomery K.T."/>
            <person name="Morgan M.B."/>
            <person name="Nazareth L.V."/>
            <person name="Scott G."/>
            <person name="Sodergren E."/>
            <person name="Song X.Z."/>
            <person name="Steffen D."/>
            <person name="Lovering R.C."/>
            <person name="Wheeler D.A."/>
            <person name="Worley K.C."/>
            <person name="Yuan Y."/>
            <person name="Zhang Z."/>
            <person name="Adams C.Q."/>
            <person name="Ansari-Lari M.A."/>
            <person name="Ayele M."/>
            <person name="Brown M.J."/>
            <person name="Chen G."/>
            <person name="Chen Z."/>
            <person name="Clerc-Blankenburg K.P."/>
            <person name="Davis C."/>
            <person name="Delgado O."/>
            <person name="Dinh H.H."/>
            <person name="Draper H."/>
            <person name="Gonzalez-Garay M.L."/>
            <person name="Havlak P."/>
            <person name="Jackson L.R."/>
            <person name="Jacob L.S."/>
            <person name="Kelly S.H."/>
            <person name="Li L."/>
            <person name="Li Z."/>
            <person name="Liu J."/>
            <person name="Liu W."/>
            <person name="Lu J."/>
            <person name="Maheshwari M."/>
            <person name="Nguyen B.V."/>
            <person name="Okwuonu G.O."/>
            <person name="Pasternak S."/>
            <person name="Perez L.M."/>
            <person name="Plopper F.J."/>
            <person name="Santibanez J."/>
            <person name="Shen H."/>
            <person name="Tabor P.E."/>
            <person name="Verduzco D."/>
            <person name="Waldron L."/>
            <person name="Wang Q."/>
            <person name="Williams G.A."/>
            <person name="Zhang J."/>
            <person name="Zhou J."/>
            <person name="Allen C.C."/>
            <person name="Amin A.G."/>
            <person name="Anyalebechi V."/>
            <person name="Bailey M."/>
            <person name="Barbaria J.A."/>
            <person name="Bimage K.E."/>
            <person name="Bryant N.P."/>
            <person name="Burch P.E."/>
            <person name="Burkett C.E."/>
            <person name="Burrell K.L."/>
            <person name="Calderon E."/>
            <person name="Cardenas V."/>
            <person name="Carter K."/>
            <person name="Casias K."/>
            <person name="Cavazos I."/>
            <person name="Cavazos S.R."/>
            <person name="Ceasar H."/>
            <person name="Chacko J."/>
            <person name="Chan S.N."/>
            <person name="Chavez D."/>
            <person name="Christopoulos C."/>
            <person name="Chu J."/>
            <person name="Cockrell R."/>
            <person name="Cox C.D."/>
            <person name="Dang M."/>
            <person name="Dathorne S.R."/>
            <person name="David R."/>
            <person name="Davis C.M."/>
            <person name="Davy-Carroll L."/>
            <person name="Deshazo D.R."/>
            <person name="Donlin J.E."/>
            <person name="D'Souza L."/>
            <person name="Eaves K.A."/>
            <person name="Egan A."/>
            <person name="Emery-Cohen A.J."/>
            <person name="Escotto M."/>
            <person name="Flagg N."/>
            <person name="Forbes L.D."/>
            <person name="Gabisi A.M."/>
            <person name="Garza M."/>
            <person name="Hamilton C."/>
            <person name="Henderson N."/>
            <person name="Hernandez O."/>
            <person name="Hines S."/>
            <person name="Hogues M.E."/>
            <person name="Huang M."/>
            <person name="Idlebird D.G."/>
            <person name="Johnson R."/>
            <person name="Jolivet A."/>
            <person name="Jones S."/>
            <person name="Kagan R."/>
            <person name="King L.M."/>
            <person name="Leal B."/>
            <person name="Lebow H."/>
            <person name="Lee S."/>
            <person name="LeVan J.M."/>
            <person name="Lewis L.C."/>
            <person name="London P."/>
            <person name="Lorensuhewa L.M."/>
            <person name="Loulseged H."/>
            <person name="Lovett D.A."/>
            <person name="Lucier A."/>
            <person name="Lucier R.L."/>
            <person name="Ma J."/>
            <person name="Madu R.C."/>
            <person name="Mapua P."/>
            <person name="Martindale A.D."/>
            <person name="Martinez E."/>
            <person name="Massey E."/>
            <person name="Mawhiney S."/>
            <person name="Meador M.G."/>
            <person name="Mendez S."/>
            <person name="Mercado C."/>
            <person name="Mercado I.C."/>
            <person name="Merritt C.E."/>
            <person name="Miner Z.L."/>
            <person name="Minja E."/>
            <person name="Mitchell T."/>
            <person name="Mohabbat F."/>
            <person name="Mohabbat K."/>
            <person name="Montgomery B."/>
            <person name="Moore N."/>
            <person name="Morris S."/>
            <person name="Munidasa M."/>
            <person name="Ngo R.N."/>
            <person name="Nguyen N.B."/>
            <person name="Nickerson E."/>
            <person name="Nwaokelemeh O.O."/>
            <person name="Nwokenkwo S."/>
            <person name="Obregon M."/>
            <person name="Oguh M."/>
            <person name="Oragunye N."/>
            <person name="Oviedo R.J."/>
            <person name="Parish B.J."/>
            <person name="Parker D.N."/>
            <person name="Parrish J."/>
            <person name="Parks K.L."/>
            <person name="Paul H.A."/>
            <person name="Payton B.A."/>
            <person name="Perez A."/>
            <person name="Perrin W."/>
            <person name="Pickens A."/>
            <person name="Primus E.L."/>
            <person name="Pu L.L."/>
            <person name="Puazo M."/>
            <person name="Quiles M.M."/>
            <person name="Quiroz J.B."/>
            <person name="Rabata D."/>
            <person name="Reeves K."/>
            <person name="Ruiz S.J."/>
            <person name="Shao H."/>
            <person name="Sisson I."/>
            <person name="Sonaike T."/>
            <person name="Sorelle R.P."/>
            <person name="Sutton A.E."/>
            <person name="Svatek A.F."/>
            <person name="Svetz L.A."/>
            <person name="Tamerisa K.S."/>
            <person name="Taylor T.R."/>
            <person name="Teague B."/>
            <person name="Thomas N."/>
            <person name="Thorn R.D."/>
            <person name="Trejos Z.Y."/>
            <person name="Trevino B.K."/>
            <person name="Ukegbu O.N."/>
            <person name="Urban J.B."/>
            <person name="Vasquez L.I."/>
            <person name="Vera V.A."/>
            <person name="Villasana D.M."/>
            <person name="Wang L."/>
            <person name="Ward-Moore S."/>
            <person name="Warren J.T."/>
            <person name="Wei X."/>
            <person name="White F."/>
            <person name="Williamson A.L."/>
            <person name="Wleczyk R."/>
            <person name="Wooden H.S."/>
            <person name="Wooden S.H."/>
            <person name="Yen J."/>
            <person name="Yoon L."/>
            <person name="Yoon V."/>
            <person name="Zorrilla S.E."/>
            <person name="Nelson D."/>
            <person name="Kucherlapati R."/>
            <person name="Weinstock G."/>
            <person name="Gibbs R.A."/>
            <person name="null."/>
        </authorList>
    </citation>
    <scope>NUCLEOTIDE SEQUENCE [LARGE SCALE GENOMIC DNA]</scope>
</reference>
<dbReference type="HGNC" id="HGNC:8087">
    <property type="gene designation" value="OAS2"/>
</dbReference>
<reference evidence="2" key="5">
    <citation type="submission" date="2025-09" db="UniProtKB">
        <authorList>
            <consortium name="Ensembl"/>
        </authorList>
    </citation>
    <scope>IDENTIFICATION</scope>
</reference>
<dbReference type="Bgee" id="ENSG00000111335">
    <property type="expression patterns" value="Expressed in monocyte and 146 other cell types or tissues"/>
</dbReference>
<accession>A0A7P0T9B5</accession>
<proteinExistence type="evidence at protein level"/>
<dbReference type="SUPFAM" id="SSF81301">
    <property type="entry name" value="Nucleotidyltransferase"/>
    <property type="match status" value="1"/>
</dbReference>
<dbReference type="PROSITE" id="PS50152">
    <property type="entry name" value="25A_SYNTH_3"/>
    <property type="match status" value="1"/>
</dbReference>
<keyword evidence="4 5" id="KW-1267">Proteomics identification</keyword>
<reference evidence="2" key="4">
    <citation type="submission" date="2025-08" db="UniProtKB">
        <authorList>
            <consortium name="Ensembl"/>
        </authorList>
    </citation>
    <scope>IDENTIFICATION</scope>
</reference>
<protein>
    <submittedName>
        <fullName evidence="2">2'-5'-oligoadenylate synthetase 2</fullName>
    </submittedName>
</protein>
<dbReference type="EMBL" id="AC004551">
    <property type="status" value="NOT_ANNOTATED_CDS"/>
    <property type="molecule type" value="Genomic_DNA"/>
</dbReference>
<feature type="region of interest" description="Disordered" evidence="1">
    <location>
        <begin position="67"/>
        <end position="92"/>
    </location>
</feature>
<dbReference type="InterPro" id="IPR043519">
    <property type="entry name" value="NT_sf"/>
</dbReference>